<evidence type="ECO:0000256" key="7">
    <source>
        <dbReference type="ARBA" id="ARBA00022692"/>
    </source>
</evidence>
<comment type="similarity">
    <text evidence="2">Belongs to the ATPase A chain family.</text>
</comment>
<proteinExistence type="inferred from homology"/>
<keyword evidence="10" id="KW-0406">Ion transport</keyword>
<keyword evidence="4" id="KW-1003">Cell membrane</keyword>
<evidence type="ECO:0000256" key="3">
    <source>
        <dbReference type="ARBA" id="ARBA00022448"/>
    </source>
</evidence>
<dbReference type="PROSITE" id="PS00449">
    <property type="entry name" value="ATPASE_A"/>
    <property type="match status" value="1"/>
</dbReference>
<gene>
    <name evidence="14" type="ORF">MNB_SV-8-203</name>
</gene>
<evidence type="ECO:0000256" key="1">
    <source>
        <dbReference type="ARBA" id="ARBA00004141"/>
    </source>
</evidence>
<dbReference type="EMBL" id="FPHD01000040">
    <property type="protein sequence ID" value="SFV56730.1"/>
    <property type="molecule type" value="Genomic_DNA"/>
</dbReference>
<dbReference type="GO" id="GO:0005886">
    <property type="term" value="C:plasma membrane"/>
    <property type="evidence" value="ECO:0007669"/>
    <property type="project" value="TreeGrafter"/>
</dbReference>
<evidence type="ECO:0000313" key="14">
    <source>
        <dbReference type="EMBL" id="SFV56730.1"/>
    </source>
</evidence>
<evidence type="ECO:0000256" key="8">
    <source>
        <dbReference type="ARBA" id="ARBA00022781"/>
    </source>
</evidence>
<keyword evidence="8" id="KW-0375">Hydrogen ion transport</keyword>
<dbReference type="PRINTS" id="PR00123">
    <property type="entry name" value="ATPASEA"/>
</dbReference>
<evidence type="ECO:0000256" key="6">
    <source>
        <dbReference type="ARBA" id="ARBA00022547"/>
    </source>
</evidence>
<keyword evidence="12" id="KW-0066">ATP synthesis</keyword>
<evidence type="ECO:0000256" key="12">
    <source>
        <dbReference type="ARBA" id="ARBA00023310"/>
    </source>
</evidence>
<dbReference type="Gene3D" id="1.20.120.220">
    <property type="entry name" value="ATP synthase, F0 complex, subunit A"/>
    <property type="match status" value="1"/>
</dbReference>
<keyword evidence="3" id="KW-0813">Transport</keyword>
<dbReference type="GO" id="GO:0042777">
    <property type="term" value="P:proton motive force-driven plasma membrane ATP synthesis"/>
    <property type="evidence" value="ECO:0007669"/>
    <property type="project" value="TreeGrafter"/>
</dbReference>
<evidence type="ECO:0000256" key="5">
    <source>
        <dbReference type="ARBA" id="ARBA00022519"/>
    </source>
</evidence>
<dbReference type="Pfam" id="PF00119">
    <property type="entry name" value="ATP-synt_A"/>
    <property type="match status" value="1"/>
</dbReference>
<reference evidence="14" key="1">
    <citation type="submission" date="2016-10" db="EMBL/GenBank/DDBJ databases">
        <authorList>
            <person name="de Groot N.N."/>
        </authorList>
    </citation>
    <scope>NUCLEOTIDE SEQUENCE</scope>
</reference>
<dbReference type="CDD" id="cd00310">
    <property type="entry name" value="ATP-synt_Fo_a_6"/>
    <property type="match status" value="1"/>
</dbReference>
<keyword evidence="7 13" id="KW-0812">Transmembrane</keyword>
<keyword evidence="11 13" id="KW-0472">Membrane</keyword>
<dbReference type="AlphaFoldDB" id="A0A1W1BT14"/>
<feature type="transmembrane region" description="Helical" evidence="13">
    <location>
        <begin position="17"/>
        <end position="36"/>
    </location>
</feature>
<dbReference type="SUPFAM" id="SSF81336">
    <property type="entry name" value="F1F0 ATP synthase subunit A"/>
    <property type="match status" value="1"/>
</dbReference>
<protein>
    <submittedName>
        <fullName evidence="14">ATP synthase F0 sector subunit a</fullName>
        <ecNumber evidence="14">3.6.3.14</ecNumber>
    </submittedName>
</protein>
<dbReference type="InterPro" id="IPR023011">
    <property type="entry name" value="ATP_synth_F0_asu_AS"/>
</dbReference>
<evidence type="ECO:0000256" key="9">
    <source>
        <dbReference type="ARBA" id="ARBA00022989"/>
    </source>
</evidence>
<dbReference type="FunFam" id="1.20.120.220:FF:000006">
    <property type="entry name" value="ATP synthase subunit a"/>
    <property type="match status" value="1"/>
</dbReference>
<dbReference type="InterPro" id="IPR035908">
    <property type="entry name" value="F0_ATP_A_sf"/>
</dbReference>
<dbReference type="NCBIfam" id="TIGR01131">
    <property type="entry name" value="ATP_synt_6_or_A"/>
    <property type="match status" value="1"/>
</dbReference>
<dbReference type="PANTHER" id="PTHR42823">
    <property type="entry name" value="ATP SYNTHASE SUBUNIT A, CHLOROPLASTIC"/>
    <property type="match status" value="1"/>
</dbReference>
<sequence length="241" mass="26294">MEGVFTYLGGIFGEHNHSVVLVAHLLLVAVIVLLIAKMATKSLRAVPNGTQNVMEAYLGGVIAMGKDVIGEELARKYLPLVAAVGLFIFVANVIGIIPGFESPTSNINVTLPLALMVFFYYNYEGIKKNGVVHYFAHFAGPVKLLAPLMFPIEIVSHISRIISLSFRLFGNIKGDDLFLWVLLMLVPFIAPLPAYLLLTFSALLQTFVFMILIYVYLAGAVAIDEEHEKAPNPVADTMGAV</sequence>
<dbReference type="GO" id="GO:0045259">
    <property type="term" value="C:proton-transporting ATP synthase complex"/>
    <property type="evidence" value="ECO:0007669"/>
    <property type="project" value="UniProtKB-KW"/>
</dbReference>
<evidence type="ECO:0000256" key="13">
    <source>
        <dbReference type="SAM" id="Phobius"/>
    </source>
</evidence>
<accession>A0A1W1BT14</accession>
<dbReference type="HAMAP" id="MF_01393">
    <property type="entry name" value="ATP_synth_a_bact"/>
    <property type="match status" value="1"/>
</dbReference>
<dbReference type="PANTHER" id="PTHR42823:SF3">
    <property type="entry name" value="ATP SYNTHASE SUBUNIT A, CHLOROPLASTIC"/>
    <property type="match status" value="1"/>
</dbReference>
<keyword evidence="5" id="KW-0997">Cell inner membrane</keyword>
<keyword evidence="6" id="KW-0138">CF(0)</keyword>
<dbReference type="InterPro" id="IPR000568">
    <property type="entry name" value="ATP_synth_F0_asu"/>
</dbReference>
<evidence type="ECO:0000256" key="2">
    <source>
        <dbReference type="ARBA" id="ARBA00006810"/>
    </source>
</evidence>
<evidence type="ECO:0000256" key="10">
    <source>
        <dbReference type="ARBA" id="ARBA00023065"/>
    </source>
</evidence>
<dbReference type="InterPro" id="IPR045082">
    <property type="entry name" value="ATP_syn_F0_a_bact/chloroplast"/>
</dbReference>
<feature type="transmembrane region" description="Helical" evidence="13">
    <location>
        <begin position="177"/>
        <end position="196"/>
    </location>
</feature>
<evidence type="ECO:0000256" key="11">
    <source>
        <dbReference type="ARBA" id="ARBA00023136"/>
    </source>
</evidence>
<dbReference type="GO" id="GO:0016787">
    <property type="term" value="F:hydrolase activity"/>
    <property type="evidence" value="ECO:0007669"/>
    <property type="project" value="UniProtKB-KW"/>
</dbReference>
<keyword evidence="9 13" id="KW-1133">Transmembrane helix</keyword>
<dbReference type="NCBIfam" id="NF004481">
    <property type="entry name" value="PRK05815.2-3"/>
    <property type="match status" value="1"/>
</dbReference>
<feature type="transmembrane region" description="Helical" evidence="13">
    <location>
        <begin position="202"/>
        <end position="223"/>
    </location>
</feature>
<dbReference type="EC" id="3.6.3.14" evidence="14"/>
<name>A0A1W1BT14_9ZZZZ</name>
<feature type="transmembrane region" description="Helical" evidence="13">
    <location>
        <begin position="106"/>
        <end position="123"/>
    </location>
</feature>
<keyword evidence="14" id="KW-0378">Hydrolase</keyword>
<dbReference type="GO" id="GO:0046933">
    <property type="term" value="F:proton-transporting ATP synthase activity, rotational mechanism"/>
    <property type="evidence" value="ECO:0007669"/>
    <property type="project" value="TreeGrafter"/>
</dbReference>
<feature type="transmembrane region" description="Helical" evidence="13">
    <location>
        <begin position="77"/>
        <end position="100"/>
    </location>
</feature>
<comment type="subcellular location">
    <subcellularLocation>
        <location evidence="1">Membrane</location>
        <topology evidence="1">Multi-pass membrane protein</topology>
    </subcellularLocation>
</comment>
<organism evidence="14">
    <name type="scientific">hydrothermal vent metagenome</name>
    <dbReference type="NCBI Taxonomy" id="652676"/>
    <lineage>
        <taxon>unclassified sequences</taxon>
        <taxon>metagenomes</taxon>
        <taxon>ecological metagenomes</taxon>
    </lineage>
</organism>
<evidence type="ECO:0000256" key="4">
    <source>
        <dbReference type="ARBA" id="ARBA00022475"/>
    </source>
</evidence>